<accession>A0A9X2W0L6</accession>
<proteinExistence type="predicted"/>
<evidence type="ECO:0000313" key="3">
    <source>
        <dbReference type="Proteomes" id="UP001142648"/>
    </source>
</evidence>
<dbReference type="Proteomes" id="UP001142648">
    <property type="component" value="Unassembled WGS sequence"/>
</dbReference>
<name>A0A9X2W0L6_9SPHN</name>
<dbReference type="EMBL" id="JAOAMV010000002">
    <property type="protein sequence ID" value="MCT2558418.1"/>
    <property type="molecule type" value="Genomic_DNA"/>
</dbReference>
<keyword evidence="3" id="KW-1185">Reference proteome</keyword>
<organism evidence="2 3">
    <name type="scientific">Tsuneonella litorea</name>
    <dbReference type="NCBI Taxonomy" id="2976475"/>
    <lineage>
        <taxon>Bacteria</taxon>
        <taxon>Pseudomonadati</taxon>
        <taxon>Pseudomonadota</taxon>
        <taxon>Alphaproteobacteria</taxon>
        <taxon>Sphingomonadales</taxon>
        <taxon>Erythrobacteraceae</taxon>
        <taxon>Tsuneonella</taxon>
    </lineage>
</organism>
<feature type="region of interest" description="Disordered" evidence="1">
    <location>
        <begin position="1"/>
        <end position="27"/>
    </location>
</feature>
<protein>
    <submittedName>
        <fullName evidence="2">Uncharacterized protein</fullName>
    </submittedName>
</protein>
<reference evidence="2" key="1">
    <citation type="submission" date="2022-09" db="EMBL/GenBank/DDBJ databases">
        <title>The genome sequence of Tsuneonella sp. YG55.</title>
        <authorList>
            <person name="Liu Y."/>
        </authorList>
    </citation>
    <scope>NUCLEOTIDE SEQUENCE</scope>
    <source>
        <strain evidence="2">YG55</strain>
    </source>
</reference>
<evidence type="ECO:0000256" key="1">
    <source>
        <dbReference type="SAM" id="MobiDB-lite"/>
    </source>
</evidence>
<dbReference type="AlphaFoldDB" id="A0A9X2W0L6"/>
<sequence length="260" mass="28279">MTTTSSSPADTLSIDIRSTGTSAPSETIAPQDQHFADAILAMDPMSLPNSNIQITPGLKLPELRVTGLPPGPERTEIETALKALPPEQRATRESAMVEAALRKMLPAIRSLTGAGEGATPYHQEQCLIAGEYRELARRLDAVEAELDEVGSYRAERDPQTGEAVAIPVPLYQGDSRSSRLALKLDLERRMRVLVSPDGTPGVEAKRRLGEAMRESVVLAKQRAEQLRDSAEANRLAGEMLRKERIEAQAKAIASVHRNTL</sequence>
<gene>
    <name evidence="2" type="ORF">N0B51_05435</name>
</gene>
<dbReference type="RefSeq" id="WP_259961230.1">
    <property type="nucleotide sequence ID" value="NZ_JAOAMV010000002.1"/>
</dbReference>
<comment type="caution">
    <text evidence="2">The sequence shown here is derived from an EMBL/GenBank/DDBJ whole genome shotgun (WGS) entry which is preliminary data.</text>
</comment>
<evidence type="ECO:0000313" key="2">
    <source>
        <dbReference type="EMBL" id="MCT2558418.1"/>
    </source>
</evidence>